<dbReference type="InterPro" id="IPR008928">
    <property type="entry name" value="6-hairpin_glycosidase_sf"/>
</dbReference>
<dbReference type="Pfam" id="PF17389">
    <property type="entry name" value="Bac_rhamnosid6H"/>
    <property type="match status" value="1"/>
</dbReference>
<feature type="domain" description="Bacterial alpha-L-rhamnosidase N-terminal" evidence="5">
    <location>
        <begin position="143"/>
        <end position="311"/>
    </location>
</feature>
<dbReference type="EC" id="3.2.1.40" evidence="2"/>
<dbReference type="OrthoDB" id="9761045at2"/>
<protein>
    <recommendedName>
        <fullName evidence="2">alpha-L-rhamnosidase</fullName>
        <ecNumber evidence="2">3.2.1.40</ecNumber>
    </recommendedName>
</protein>
<dbReference type="Gene3D" id="2.60.120.260">
    <property type="entry name" value="Galactose-binding domain-like"/>
    <property type="match status" value="2"/>
</dbReference>
<evidence type="ECO:0000313" key="8">
    <source>
        <dbReference type="EMBL" id="SUQ16176.1"/>
    </source>
</evidence>
<dbReference type="GO" id="GO:0005975">
    <property type="term" value="P:carbohydrate metabolic process"/>
    <property type="evidence" value="ECO:0007669"/>
    <property type="project" value="InterPro"/>
</dbReference>
<organism evidence="8 9">
    <name type="scientific">Faecalicatena contorta</name>
    <dbReference type="NCBI Taxonomy" id="39482"/>
    <lineage>
        <taxon>Bacteria</taxon>
        <taxon>Bacillati</taxon>
        <taxon>Bacillota</taxon>
        <taxon>Clostridia</taxon>
        <taxon>Lachnospirales</taxon>
        <taxon>Lachnospiraceae</taxon>
        <taxon>Faecalicatena</taxon>
    </lineage>
</organism>
<evidence type="ECO:0000256" key="1">
    <source>
        <dbReference type="ARBA" id="ARBA00001445"/>
    </source>
</evidence>
<dbReference type="Gene3D" id="2.60.420.10">
    <property type="entry name" value="Maltose phosphorylase, domain 3"/>
    <property type="match status" value="1"/>
</dbReference>
<evidence type="ECO:0000259" key="5">
    <source>
        <dbReference type="Pfam" id="PF08531"/>
    </source>
</evidence>
<name>A0A315ZN71_9FIRM</name>
<dbReference type="GO" id="GO:0030596">
    <property type="term" value="F:alpha-L-rhamnosidase activity"/>
    <property type="evidence" value="ECO:0007669"/>
    <property type="project" value="UniProtKB-EC"/>
</dbReference>
<dbReference type="AlphaFoldDB" id="A0A315ZN71"/>
<dbReference type="Gene3D" id="1.50.10.10">
    <property type="match status" value="1"/>
</dbReference>
<feature type="domain" description="Alpha-L-rhamnosidase C-terminal" evidence="7">
    <location>
        <begin position="782"/>
        <end position="850"/>
    </location>
</feature>
<proteinExistence type="predicted"/>
<dbReference type="EMBL" id="UHJJ01000023">
    <property type="protein sequence ID" value="SUQ16176.1"/>
    <property type="molecule type" value="Genomic_DNA"/>
</dbReference>
<evidence type="ECO:0000256" key="3">
    <source>
        <dbReference type="ARBA" id="ARBA00022801"/>
    </source>
</evidence>
<dbReference type="Gene3D" id="2.60.40.10">
    <property type="entry name" value="Immunoglobulins"/>
    <property type="match status" value="1"/>
</dbReference>
<comment type="catalytic activity">
    <reaction evidence="1">
        <text>Hydrolysis of terminal non-reducing alpha-L-rhamnose residues in alpha-L-rhamnosides.</text>
        <dbReference type="EC" id="3.2.1.40"/>
    </reaction>
</comment>
<feature type="domain" description="Alpha-L-rhamnosidase concanavalin-like" evidence="4">
    <location>
        <begin position="322"/>
        <end position="422"/>
    </location>
</feature>
<evidence type="ECO:0000256" key="2">
    <source>
        <dbReference type="ARBA" id="ARBA00012652"/>
    </source>
</evidence>
<dbReference type="RefSeq" id="WP_109714579.1">
    <property type="nucleotide sequence ID" value="NZ_QGDS01000023.1"/>
</dbReference>
<dbReference type="SUPFAM" id="SSF48208">
    <property type="entry name" value="Six-hairpin glycosidases"/>
    <property type="match status" value="1"/>
</dbReference>
<dbReference type="InterPro" id="IPR013737">
    <property type="entry name" value="Bac_rhamnosid_N"/>
</dbReference>
<evidence type="ECO:0000259" key="6">
    <source>
        <dbReference type="Pfam" id="PF17389"/>
    </source>
</evidence>
<accession>A0A315ZN71</accession>
<dbReference type="Pfam" id="PF17390">
    <property type="entry name" value="Bac_rhamnosid_C"/>
    <property type="match status" value="1"/>
</dbReference>
<evidence type="ECO:0000259" key="4">
    <source>
        <dbReference type="Pfam" id="PF05592"/>
    </source>
</evidence>
<dbReference type="InterPro" id="IPR012341">
    <property type="entry name" value="6hp_glycosidase-like_sf"/>
</dbReference>
<sequence>MIGLSRILINYQENPVGIETVDQIGWSIISDKKNVFQESYEFQIGEDETFGMLVYDSGVVRSEESAHIAIEKNILNLVSSRKYFIRVRITGKDGAISDWKEGFFVTALLSEKDWKAEFITIETEEDKDESKGSYLRKEFVIGKKVKAAYAHATALGIYHLYINGKKAGEDEFAPGWTSYNKHLLYQTYDVTDYLQEGANAAAGHIGPGWYKGTVGFVRMRGHYGTRAAFACQIIVEYEDGSRESFQTDTSWMGTYSPVLFSELYDGETYDARREIEGWNEPGSPIGSWQQAEAVNFDTSVLSAQSGSKVKKVTEVPAKRIFTTPQGDTVIDFGQNMTGWIKFKVKGQAGDKVELNCFEVLDAKGNVYLDNLRSAKETIIYICKDEEEVTFHPHFSFQGFQFAKVSSYPGELSTDYFTAYALHSDMEVTGEFECSNPDINQLQHNIVWGMKGNFLDVPTDCPQRDERLGWTGDAQIFCRTATFLYDTYTFYTKWLKDVEADQTEEGGVPHVVPDILIGKSSADRLMKDGDHSAAAWADVAVIMPWTLYLAYGDVTVIERQYDSMKAWINFMKEHSRGNIWNYKLQFGDWVALDAEEGSYFGATPNDLTCTAYYAYSTKLFAKMAKIVGRDEDAGEYTRLYQEILDTYQKTFFDESGHLNVQTQTAQIVSLYFDLVPEEYRQNVVADLLKLLEKENGHLVTGFVGTPYFCHALSQNGHTKEAYELLLKDDFPSWLYQVKMGATTIWEHWDGMKPDGSMWSPDMNSFNHYAYGAIGEWMYRVAAGIECEESRPGYKHIIIAPHPGGGLEFIRASYKSIYGKIISNWKLDGRRVTLTVEVPCNTSASICPAGAKKILEQGGLEFVMKENEYQAEAGSGQYTIVYEI</sequence>
<dbReference type="Pfam" id="PF08531">
    <property type="entry name" value="Bac_rhamnosid_N"/>
    <property type="match status" value="1"/>
</dbReference>
<feature type="domain" description="Alpha-L-rhamnosidase six-hairpin glycosidase" evidence="6">
    <location>
        <begin position="428"/>
        <end position="778"/>
    </location>
</feature>
<dbReference type="PANTHER" id="PTHR33307">
    <property type="entry name" value="ALPHA-RHAMNOSIDASE (EUROFUNG)"/>
    <property type="match status" value="1"/>
</dbReference>
<keyword evidence="3" id="KW-0378">Hydrolase</keyword>
<dbReference type="InterPro" id="IPR008902">
    <property type="entry name" value="Rhamnosid_concanavalin"/>
</dbReference>
<dbReference type="Proteomes" id="UP000254051">
    <property type="component" value="Unassembled WGS sequence"/>
</dbReference>
<gene>
    <name evidence="8" type="ORF">SAMN05216529_12318</name>
</gene>
<dbReference type="InterPro" id="IPR035396">
    <property type="entry name" value="Bac_rhamnosid6H"/>
</dbReference>
<dbReference type="InterPro" id="IPR035398">
    <property type="entry name" value="Bac_rhamnosid_C"/>
</dbReference>
<dbReference type="Pfam" id="PF05592">
    <property type="entry name" value="Bac_rhamnosid"/>
    <property type="match status" value="1"/>
</dbReference>
<dbReference type="PANTHER" id="PTHR33307:SF6">
    <property type="entry name" value="ALPHA-RHAMNOSIDASE (EUROFUNG)-RELATED"/>
    <property type="match status" value="1"/>
</dbReference>
<dbReference type="PIRSF" id="PIRSF010631">
    <property type="entry name" value="A-rhamnsds"/>
    <property type="match status" value="1"/>
</dbReference>
<dbReference type="InterPro" id="IPR016007">
    <property type="entry name" value="Alpha_rhamnosid"/>
</dbReference>
<evidence type="ECO:0000313" key="9">
    <source>
        <dbReference type="Proteomes" id="UP000254051"/>
    </source>
</evidence>
<dbReference type="InterPro" id="IPR013783">
    <property type="entry name" value="Ig-like_fold"/>
</dbReference>
<keyword evidence="9" id="KW-1185">Reference proteome</keyword>
<evidence type="ECO:0000259" key="7">
    <source>
        <dbReference type="Pfam" id="PF17390"/>
    </source>
</evidence>
<reference evidence="9" key="1">
    <citation type="submission" date="2017-07" db="EMBL/GenBank/DDBJ databases">
        <authorList>
            <person name="Varghese N."/>
            <person name="Submissions S."/>
        </authorList>
    </citation>
    <scope>NUCLEOTIDE SEQUENCE [LARGE SCALE GENOMIC DNA]</scope>
    <source>
        <strain evidence="9">NLAE-zl-C134</strain>
    </source>
</reference>
<dbReference type="Pfam" id="PF25788">
    <property type="entry name" value="Ig_Rha78A_N"/>
    <property type="match status" value="1"/>
</dbReference>